<feature type="transmembrane region" description="Helical" evidence="1">
    <location>
        <begin position="49"/>
        <end position="71"/>
    </location>
</feature>
<feature type="transmembrane region" description="Helical" evidence="1">
    <location>
        <begin position="181"/>
        <end position="201"/>
    </location>
</feature>
<dbReference type="AlphaFoldDB" id="A0A1V9ENQ2"/>
<evidence type="ECO:0000256" key="1">
    <source>
        <dbReference type="SAM" id="Phobius"/>
    </source>
</evidence>
<proteinExistence type="predicted"/>
<dbReference type="RefSeq" id="WP_081200788.1">
    <property type="nucleotide sequence ID" value="NZ_FOCZ01000019.1"/>
</dbReference>
<dbReference type="STRING" id="354355.SAMN05660816_06318"/>
<keyword evidence="1" id="KW-0812">Transmembrane</keyword>
<protein>
    <submittedName>
        <fullName evidence="2">Uncharacterized protein</fullName>
    </submittedName>
</protein>
<feature type="transmembrane region" description="Helical" evidence="1">
    <location>
        <begin position="240"/>
        <end position="259"/>
    </location>
</feature>
<dbReference type="OrthoDB" id="1452202at2"/>
<keyword evidence="1" id="KW-1133">Transmembrane helix</keyword>
<comment type="caution">
    <text evidence="2">The sequence shown here is derived from an EMBL/GenBank/DDBJ whole genome shotgun (WGS) entry which is preliminary data.</text>
</comment>
<keyword evidence="3" id="KW-1185">Reference proteome</keyword>
<reference evidence="3" key="1">
    <citation type="submission" date="2016-04" db="EMBL/GenBank/DDBJ databases">
        <authorList>
            <person name="Chen L."/>
            <person name="Zhuang W."/>
            <person name="Wang G."/>
        </authorList>
    </citation>
    <scope>NUCLEOTIDE SEQUENCE [LARGE SCALE GENOMIC DNA]</scope>
    <source>
        <strain evidence="3">17621</strain>
    </source>
</reference>
<name>A0A1V9ENQ2_9BACT</name>
<feature type="transmembrane region" description="Helical" evidence="1">
    <location>
        <begin position="77"/>
        <end position="96"/>
    </location>
</feature>
<organism evidence="2 3">
    <name type="scientific">Niastella yeongjuensis</name>
    <dbReference type="NCBI Taxonomy" id="354355"/>
    <lineage>
        <taxon>Bacteria</taxon>
        <taxon>Pseudomonadati</taxon>
        <taxon>Bacteroidota</taxon>
        <taxon>Chitinophagia</taxon>
        <taxon>Chitinophagales</taxon>
        <taxon>Chitinophagaceae</taxon>
        <taxon>Niastella</taxon>
    </lineage>
</organism>
<dbReference type="PANTHER" id="PTHR37305">
    <property type="entry name" value="INTEGRAL MEMBRANE PROTEIN-RELATED"/>
    <property type="match status" value="1"/>
</dbReference>
<keyword evidence="1" id="KW-0472">Membrane</keyword>
<accession>A0A1V9ENQ2</accession>
<feature type="transmembrane region" description="Helical" evidence="1">
    <location>
        <begin position="154"/>
        <end position="174"/>
    </location>
</feature>
<evidence type="ECO:0000313" key="2">
    <source>
        <dbReference type="EMBL" id="OQP47779.1"/>
    </source>
</evidence>
<dbReference type="PANTHER" id="PTHR37305:SF1">
    <property type="entry name" value="MEMBRANE PROTEIN"/>
    <property type="match status" value="1"/>
</dbReference>
<feature type="transmembrane region" description="Helical" evidence="1">
    <location>
        <begin position="17"/>
        <end position="37"/>
    </location>
</feature>
<dbReference type="EMBL" id="LVXG01000022">
    <property type="protein sequence ID" value="OQP47779.1"/>
    <property type="molecule type" value="Genomic_DNA"/>
</dbReference>
<feature type="transmembrane region" description="Helical" evidence="1">
    <location>
        <begin position="117"/>
        <end position="142"/>
    </location>
</feature>
<sequence length="267" mass="30383">MGQLLAIEWMKLKNYRAFWILFCIYLATIFGANYIIYRIQLIIYSERQAKGIATMVLGNPPYSFPTVWQAVAHVSSWLLFIPGLIMILTITNEYSFKTHRQNIIDGWTRQQFITSKILLAAAFALLSTVVVAITAVIFGFMSGDASFSFEGFSYIGYFLLQAMSYIMVAVLMAVLFKRGALAIGVFFAYSTVLEQIVVLILNKYADYSGRYLPLETTDVMVPFPHIQRVINKFLATTPNYTAIFIVALIYLAAYLFITVRKFQTDDM</sequence>
<dbReference type="Proteomes" id="UP000192610">
    <property type="component" value="Unassembled WGS sequence"/>
</dbReference>
<evidence type="ECO:0000313" key="3">
    <source>
        <dbReference type="Proteomes" id="UP000192610"/>
    </source>
</evidence>
<dbReference type="Pfam" id="PF12730">
    <property type="entry name" value="ABC2_membrane_4"/>
    <property type="match status" value="1"/>
</dbReference>
<gene>
    <name evidence="2" type="ORF">A4H97_30930</name>
</gene>